<feature type="compositionally biased region" description="Basic and acidic residues" evidence="1">
    <location>
        <begin position="27"/>
        <end position="41"/>
    </location>
</feature>
<dbReference type="InterPro" id="IPR045967">
    <property type="entry name" value="HAM1-like_N"/>
</dbReference>
<dbReference type="Proteomes" id="UP000297245">
    <property type="component" value="Unassembled WGS sequence"/>
</dbReference>
<feature type="compositionally biased region" description="Basic and acidic residues" evidence="1">
    <location>
        <begin position="89"/>
        <end position="104"/>
    </location>
</feature>
<dbReference type="AlphaFoldDB" id="A0A4S8LX38"/>
<evidence type="ECO:0000259" key="2">
    <source>
        <dbReference type="Pfam" id="PF19343"/>
    </source>
</evidence>
<dbReference type="OrthoDB" id="19394at2759"/>
<evidence type="ECO:0000256" key="1">
    <source>
        <dbReference type="SAM" id="MobiDB-lite"/>
    </source>
</evidence>
<organism evidence="3 4">
    <name type="scientific">Dendrothele bispora (strain CBS 962.96)</name>
    <dbReference type="NCBI Taxonomy" id="1314807"/>
    <lineage>
        <taxon>Eukaryota</taxon>
        <taxon>Fungi</taxon>
        <taxon>Dikarya</taxon>
        <taxon>Basidiomycota</taxon>
        <taxon>Agaricomycotina</taxon>
        <taxon>Agaricomycetes</taxon>
        <taxon>Agaricomycetidae</taxon>
        <taxon>Agaricales</taxon>
        <taxon>Agaricales incertae sedis</taxon>
        <taxon>Dendrothele</taxon>
    </lineage>
</organism>
<accession>A0A4S8LX38</accession>
<feature type="region of interest" description="Disordered" evidence="1">
    <location>
        <begin position="86"/>
        <end position="114"/>
    </location>
</feature>
<feature type="region of interest" description="Disordered" evidence="1">
    <location>
        <begin position="1"/>
        <end position="54"/>
    </location>
</feature>
<reference evidence="3 4" key="1">
    <citation type="journal article" date="2019" name="Nat. Ecol. Evol.">
        <title>Megaphylogeny resolves global patterns of mushroom evolution.</title>
        <authorList>
            <person name="Varga T."/>
            <person name="Krizsan K."/>
            <person name="Foldi C."/>
            <person name="Dima B."/>
            <person name="Sanchez-Garcia M."/>
            <person name="Sanchez-Ramirez S."/>
            <person name="Szollosi G.J."/>
            <person name="Szarkandi J.G."/>
            <person name="Papp V."/>
            <person name="Albert L."/>
            <person name="Andreopoulos W."/>
            <person name="Angelini C."/>
            <person name="Antonin V."/>
            <person name="Barry K.W."/>
            <person name="Bougher N.L."/>
            <person name="Buchanan P."/>
            <person name="Buyck B."/>
            <person name="Bense V."/>
            <person name="Catcheside P."/>
            <person name="Chovatia M."/>
            <person name="Cooper J."/>
            <person name="Damon W."/>
            <person name="Desjardin D."/>
            <person name="Finy P."/>
            <person name="Geml J."/>
            <person name="Haridas S."/>
            <person name="Hughes K."/>
            <person name="Justo A."/>
            <person name="Karasinski D."/>
            <person name="Kautmanova I."/>
            <person name="Kiss B."/>
            <person name="Kocsube S."/>
            <person name="Kotiranta H."/>
            <person name="LaButti K.M."/>
            <person name="Lechner B.E."/>
            <person name="Liimatainen K."/>
            <person name="Lipzen A."/>
            <person name="Lukacs Z."/>
            <person name="Mihaltcheva S."/>
            <person name="Morgado L.N."/>
            <person name="Niskanen T."/>
            <person name="Noordeloos M.E."/>
            <person name="Ohm R.A."/>
            <person name="Ortiz-Santana B."/>
            <person name="Ovrebo C."/>
            <person name="Racz N."/>
            <person name="Riley R."/>
            <person name="Savchenko A."/>
            <person name="Shiryaev A."/>
            <person name="Soop K."/>
            <person name="Spirin V."/>
            <person name="Szebenyi C."/>
            <person name="Tomsovsky M."/>
            <person name="Tulloss R.E."/>
            <person name="Uehling J."/>
            <person name="Grigoriev I.V."/>
            <person name="Vagvolgyi C."/>
            <person name="Papp T."/>
            <person name="Martin F.M."/>
            <person name="Miettinen O."/>
            <person name="Hibbett D.S."/>
            <person name="Nagy L.G."/>
        </authorList>
    </citation>
    <scope>NUCLEOTIDE SEQUENCE [LARGE SCALE GENOMIC DNA]</scope>
    <source>
        <strain evidence="3 4">CBS 962.96</strain>
    </source>
</reference>
<evidence type="ECO:0000313" key="3">
    <source>
        <dbReference type="EMBL" id="THU93991.1"/>
    </source>
</evidence>
<protein>
    <recommendedName>
        <fullName evidence="2">HAM1-like N-terminal domain-containing protein</fullName>
    </recommendedName>
</protein>
<proteinExistence type="predicted"/>
<gene>
    <name evidence="3" type="ORF">K435DRAFT_860984</name>
</gene>
<dbReference type="EMBL" id="ML179234">
    <property type="protein sequence ID" value="THU93991.1"/>
    <property type="molecule type" value="Genomic_DNA"/>
</dbReference>
<feature type="compositionally biased region" description="Basic residues" evidence="1">
    <location>
        <begin position="14"/>
        <end position="26"/>
    </location>
</feature>
<evidence type="ECO:0000313" key="4">
    <source>
        <dbReference type="Proteomes" id="UP000297245"/>
    </source>
</evidence>
<keyword evidence="4" id="KW-1185">Reference proteome</keyword>
<dbReference type="Pfam" id="PF19343">
    <property type="entry name" value="HAM1_N"/>
    <property type="match status" value="1"/>
</dbReference>
<feature type="domain" description="HAM1-like N-terminal" evidence="2">
    <location>
        <begin position="14"/>
        <end position="154"/>
    </location>
</feature>
<name>A0A4S8LX38_DENBC</name>
<sequence>MVTSLYRKNNERQRRQRQRRRKPKQNKTKEEAKVGGGEADKNVQGQATETGATADWYEAATSPATAEGQEVTVKKKDSSVRRFLVQRAPRRDEESGLKRERIHEPGVLPEGEARSMDLESKKVVLECQKHQDYPDSLRWLIEYSREYAGHVRYIIGE</sequence>